<dbReference type="EMBL" id="JACHJU010000003">
    <property type="protein sequence ID" value="MBB4942625.1"/>
    <property type="molecule type" value="Genomic_DNA"/>
</dbReference>
<dbReference type="Pfam" id="PF00440">
    <property type="entry name" value="TetR_N"/>
    <property type="match status" value="1"/>
</dbReference>
<keyword evidence="1" id="KW-0805">Transcription regulation</keyword>
<dbReference type="SUPFAM" id="SSF46689">
    <property type="entry name" value="Homeodomain-like"/>
    <property type="match status" value="1"/>
</dbReference>
<proteinExistence type="predicted"/>
<evidence type="ECO:0000313" key="6">
    <source>
        <dbReference type="EMBL" id="MBB4942625.1"/>
    </source>
</evidence>
<comment type="caution">
    <text evidence="6">The sequence shown here is derived from an EMBL/GenBank/DDBJ whole genome shotgun (WGS) entry which is preliminary data.</text>
</comment>
<evidence type="ECO:0000256" key="4">
    <source>
        <dbReference type="PROSITE-ProRule" id="PRU00335"/>
    </source>
</evidence>
<dbReference type="RefSeq" id="WP_184758560.1">
    <property type="nucleotide sequence ID" value="NZ_BAABEK010000030.1"/>
</dbReference>
<evidence type="ECO:0000256" key="1">
    <source>
        <dbReference type="ARBA" id="ARBA00023015"/>
    </source>
</evidence>
<dbReference type="SUPFAM" id="SSF48498">
    <property type="entry name" value="Tetracyclin repressor-like, C-terminal domain"/>
    <property type="match status" value="1"/>
</dbReference>
<keyword evidence="7" id="KW-1185">Reference proteome</keyword>
<keyword evidence="2 4" id="KW-0238">DNA-binding</keyword>
<dbReference type="PRINTS" id="PR00455">
    <property type="entry name" value="HTHTETR"/>
</dbReference>
<dbReference type="GO" id="GO:0003700">
    <property type="term" value="F:DNA-binding transcription factor activity"/>
    <property type="evidence" value="ECO:0007669"/>
    <property type="project" value="TreeGrafter"/>
</dbReference>
<evidence type="ECO:0000256" key="2">
    <source>
        <dbReference type="ARBA" id="ARBA00023125"/>
    </source>
</evidence>
<organism evidence="6 7">
    <name type="scientific">Streptosporangium album</name>
    <dbReference type="NCBI Taxonomy" id="47479"/>
    <lineage>
        <taxon>Bacteria</taxon>
        <taxon>Bacillati</taxon>
        <taxon>Actinomycetota</taxon>
        <taxon>Actinomycetes</taxon>
        <taxon>Streptosporangiales</taxon>
        <taxon>Streptosporangiaceae</taxon>
        <taxon>Streptosporangium</taxon>
    </lineage>
</organism>
<dbReference type="InterPro" id="IPR049445">
    <property type="entry name" value="TetR_SbtR-like_C"/>
</dbReference>
<gene>
    <name evidence="6" type="ORF">FHR32_007011</name>
</gene>
<protein>
    <submittedName>
        <fullName evidence="6">AcrR family transcriptional regulator</fullName>
    </submittedName>
</protein>
<feature type="DNA-binding region" description="H-T-H motif" evidence="4">
    <location>
        <begin position="37"/>
        <end position="56"/>
    </location>
</feature>
<dbReference type="InterPro" id="IPR050109">
    <property type="entry name" value="HTH-type_TetR-like_transc_reg"/>
</dbReference>
<keyword evidence="3" id="KW-0804">Transcription</keyword>
<dbReference type="InterPro" id="IPR001647">
    <property type="entry name" value="HTH_TetR"/>
</dbReference>
<dbReference type="Gene3D" id="1.10.357.10">
    <property type="entry name" value="Tetracycline Repressor, domain 2"/>
    <property type="match status" value="1"/>
</dbReference>
<accession>A0A7W7S2D7</accession>
<evidence type="ECO:0000256" key="3">
    <source>
        <dbReference type="ARBA" id="ARBA00023163"/>
    </source>
</evidence>
<dbReference type="InterPro" id="IPR036271">
    <property type="entry name" value="Tet_transcr_reg_TetR-rel_C_sf"/>
</dbReference>
<evidence type="ECO:0000313" key="7">
    <source>
        <dbReference type="Proteomes" id="UP000534286"/>
    </source>
</evidence>
<name>A0A7W7S2D7_9ACTN</name>
<dbReference type="GO" id="GO:0000976">
    <property type="term" value="F:transcription cis-regulatory region binding"/>
    <property type="evidence" value="ECO:0007669"/>
    <property type="project" value="TreeGrafter"/>
</dbReference>
<evidence type="ECO:0000259" key="5">
    <source>
        <dbReference type="PROSITE" id="PS50977"/>
    </source>
</evidence>
<dbReference type="PANTHER" id="PTHR30055">
    <property type="entry name" value="HTH-TYPE TRANSCRIPTIONAL REGULATOR RUTR"/>
    <property type="match status" value="1"/>
</dbReference>
<reference evidence="6 7" key="1">
    <citation type="submission" date="2020-08" db="EMBL/GenBank/DDBJ databases">
        <title>Sequencing the genomes of 1000 actinobacteria strains.</title>
        <authorList>
            <person name="Klenk H.-P."/>
        </authorList>
    </citation>
    <scope>NUCLEOTIDE SEQUENCE [LARGE SCALE GENOMIC DNA]</scope>
    <source>
        <strain evidence="6 7">DSM 43023</strain>
    </source>
</reference>
<sequence>MNTTRPQRRPRADARRNYERLLAEADSAFREKGTDASLENIARQAGVAIGTLYGHFPNRRALVGALLRDRNDALFEIGDRLLTHPSAAEALAAWVHAVVEHAAVYRGLVAMLMEGLDDEASELHASCVRMNVIGERLIANAHAAGVIRHDATAADVSALMNAAAWAREQMPEEQADRFLRFAMDGLRLTP</sequence>
<dbReference type="Proteomes" id="UP000534286">
    <property type="component" value="Unassembled WGS sequence"/>
</dbReference>
<dbReference type="AlphaFoldDB" id="A0A7W7S2D7"/>
<dbReference type="PROSITE" id="PS50977">
    <property type="entry name" value="HTH_TETR_2"/>
    <property type="match status" value="1"/>
</dbReference>
<dbReference type="Pfam" id="PF21597">
    <property type="entry name" value="TetR_C_43"/>
    <property type="match status" value="1"/>
</dbReference>
<dbReference type="PANTHER" id="PTHR30055:SF234">
    <property type="entry name" value="HTH-TYPE TRANSCRIPTIONAL REGULATOR BETI"/>
    <property type="match status" value="1"/>
</dbReference>
<feature type="domain" description="HTH tetR-type" evidence="5">
    <location>
        <begin position="15"/>
        <end position="74"/>
    </location>
</feature>
<dbReference type="InterPro" id="IPR009057">
    <property type="entry name" value="Homeodomain-like_sf"/>
</dbReference>